<evidence type="ECO:0000313" key="2">
    <source>
        <dbReference type="EMBL" id="CAE8630922.1"/>
    </source>
</evidence>
<evidence type="ECO:0000256" key="1">
    <source>
        <dbReference type="SAM" id="Phobius"/>
    </source>
</evidence>
<comment type="caution">
    <text evidence="2">The sequence shown here is derived from an EMBL/GenBank/DDBJ whole genome shotgun (WGS) entry which is preliminary data.</text>
</comment>
<feature type="transmembrane region" description="Helical" evidence="1">
    <location>
        <begin position="12"/>
        <end position="33"/>
    </location>
</feature>
<name>A0A813GZV3_POLGL</name>
<feature type="transmembrane region" description="Helical" evidence="1">
    <location>
        <begin position="74"/>
        <end position="95"/>
    </location>
</feature>
<dbReference type="AlphaFoldDB" id="A0A813GZV3"/>
<accession>A0A813GZV3</accession>
<feature type="transmembrane region" description="Helical" evidence="1">
    <location>
        <begin position="45"/>
        <end position="68"/>
    </location>
</feature>
<keyword evidence="3" id="KW-1185">Reference proteome</keyword>
<feature type="non-terminal residue" evidence="2">
    <location>
        <position position="1"/>
    </location>
</feature>
<reference evidence="2" key="1">
    <citation type="submission" date="2021-02" db="EMBL/GenBank/DDBJ databases">
        <authorList>
            <person name="Dougan E. K."/>
            <person name="Rhodes N."/>
            <person name="Thang M."/>
            <person name="Chan C."/>
        </authorList>
    </citation>
    <scope>NUCLEOTIDE SEQUENCE</scope>
</reference>
<sequence>QLILRIVKLSVVWGLANAVMAIFVPAVFGSLFTKDEAVRSAVMRVAPLLGAGLLGHCTTLSLEGVLLATGRGRWLAGLYWVNTAVFVPAIIYGGCMHPNLSFVWGAMVTFQLIRLVQFCTRVWIDHWGQ</sequence>
<organism evidence="2 3">
    <name type="scientific">Polarella glacialis</name>
    <name type="common">Dinoflagellate</name>
    <dbReference type="NCBI Taxonomy" id="89957"/>
    <lineage>
        <taxon>Eukaryota</taxon>
        <taxon>Sar</taxon>
        <taxon>Alveolata</taxon>
        <taxon>Dinophyceae</taxon>
        <taxon>Suessiales</taxon>
        <taxon>Suessiaceae</taxon>
        <taxon>Polarella</taxon>
    </lineage>
</organism>
<keyword evidence="1" id="KW-0472">Membrane</keyword>
<protein>
    <recommendedName>
        <fullName evidence="4">MATE family efflux transporter</fullName>
    </recommendedName>
</protein>
<dbReference type="Proteomes" id="UP000654075">
    <property type="component" value="Unassembled WGS sequence"/>
</dbReference>
<feature type="transmembrane region" description="Helical" evidence="1">
    <location>
        <begin position="102"/>
        <end position="124"/>
    </location>
</feature>
<evidence type="ECO:0000313" key="3">
    <source>
        <dbReference type="Proteomes" id="UP000654075"/>
    </source>
</evidence>
<keyword evidence="1" id="KW-1133">Transmembrane helix</keyword>
<feature type="non-terminal residue" evidence="2">
    <location>
        <position position="129"/>
    </location>
</feature>
<gene>
    <name evidence="2" type="ORF">PGLA1383_LOCUS47091</name>
</gene>
<proteinExistence type="predicted"/>
<dbReference type="EMBL" id="CAJNNV010029980">
    <property type="protein sequence ID" value="CAE8630922.1"/>
    <property type="molecule type" value="Genomic_DNA"/>
</dbReference>
<dbReference type="OMA" id="WGLANAV"/>
<keyword evidence="1" id="KW-0812">Transmembrane</keyword>
<evidence type="ECO:0008006" key="4">
    <source>
        <dbReference type="Google" id="ProtNLM"/>
    </source>
</evidence>